<dbReference type="Gene3D" id="3.20.20.140">
    <property type="entry name" value="Metal-dependent hydrolases"/>
    <property type="match status" value="1"/>
</dbReference>
<dbReference type="InterPro" id="IPR032466">
    <property type="entry name" value="Metal_Hydrolase"/>
</dbReference>
<dbReference type="KEGG" id="dpf:ON006_14910"/>
<dbReference type="Pfam" id="PF01244">
    <property type="entry name" value="Peptidase_M19"/>
    <property type="match status" value="1"/>
</dbReference>
<dbReference type="InterPro" id="IPR008257">
    <property type="entry name" value="Pept_M19"/>
</dbReference>
<evidence type="ECO:0000313" key="2">
    <source>
        <dbReference type="Proteomes" id="UP001164653"/>
    </source>
</evidence>
<sequence>MKRRDVIKSLTLLPVAGNILSKKSLSSAPIAGKGLSLNPGRKPVPDLHRDAFVMDGHTHVMSRELIMKTDIGQRYTDGTVDLPRAKEGGLDAMFFSVYTPENYYPGRFEIKNTFRVVNLALDQIKKNESMIELALTAADIERINKKGKMAAFLDLEGGYDLYGDLDLLRALYRLGLRSMQLTAHSTTNAFIDACNDVYTWGGINDHGKAVIKEMNDLGMVINVAHASNDAIIQSVAASRHPVIYSHGGFHKIVDHPRCITDEAAKAIASKGGVIGVHFGSLFNNPKYWAWQKANNPTRVQPNPQPKTPRILTSQNTTQTIEDVDKEFARELPFTFKGTIPDEYWMHVDQLAKVIDYGVKLVGEDHIALGSDLDGGPELPREIKDISDFPQITMAMQKLGYSDHRIKKILGLNWLRVIRQVTEGK</sequence>
<dbReference type="GO" id="GO:0070573">
    <property type="term" value="F:metallodipeptidase activity"/>
    <property type="evidence" value="ECO:0007669"/>
    <property type="project" value="InterPro"/>
</dbReference>
<protein>
    <submittedName>
        <fullName evidence="1">Dipeptidase</fullName>
    </submittedName>
</protein>
<dbReference type="PANTHER" id="PTHR10443:SF12">
    <property type="entry name" value="DIPEPTIDASE"/>
    <property type="match status" value="1"/>
</dbReference>
<dbReference type="Proteomes" id="UP001164653">
    <property type="component" value="Chromosome"/>
</dbReference>
<dbReference type="InterPro" id="IPR000180">
    <property type="entry name" value="Dipep_AS"/>
</dbReference>
<evidence type="ECO:0000313" key="1">
    <source>
        <dbReference type="EMBL" id="WAC15223.1"/>
    </source>
</evidence>
<organism evidence="1 2">
    <name type="scientific">Dyadobacter pollutisoli</name>
    <dbReference type="NCBI Taxonomy" id="2910158"/>
    <lineage>
        <taxon>Bacteria</taxon>
        <taxon>Pseudomonadati</taxon>
        <taxon>Bacteroidota</taxon>
        <taxon>Cytophagia</taxon>
        <taxon>Cytophagales</taxon>
        <taxon>Spirosomataceae</taxon>
        <taxon>Dyadobacter</taxon>
    </lineage>
</organism>
<dbReference type="AlphaFoldDB" id="A0A9E8NH63"/>
<dbReference type="EMBL" id="CP112998">
    <property type="protein sequence ID" value="WAC15223.1"/>
    <property type="molecule type" value="Genomic_DNA"/>
</dbReference>
<keyword evidence="2" id="KW-1185">Reference proteome</keyword>
<dbReference type="RefSeq" id="WP_244823133.1">
    <property type="nucleotide sequence ID" value="NZ_CP112998.1"/>
</dbReference>
<dbReference type="SUPFAM" id="SSF51556">
    <property type="entry name" value="Metallo-dependent hydrolases"/>
    <property type="match status" value="1"/>
</dbReference>
<gene>
    <name evidence="1" type="ORF">ON006_14910</name>
</gene>
<proteinExistence type="predicted"/>
<reference evidence="1" key="1">
    <citation type="submission" date="2022-11" db="EMBL/GenBank/DDBJ databases">
        <title>Dyadobacter pollutisoli sp. nov., isolated from plastic dumped soil.</title>
        <authorList>
            <person name="Kim J.M."/>
            <person name="Kim K.R."/>
            <person name="Lee J.K."/>
            <person name="Hao L."/>
            <person name="Jeon C.O."/>
        </authorList>
    </citation>
    <scope>NUCLEOTIDE SEQUENCE</scope>
    <source>
        <strain evidence="1">U1</strain>
    </source>
</reference>
<dbReference type="PROSITE" id="PS51365">
    <property type="entry name" value="RENAL_DIPEPTIDASE_2"/>
    <property type="match status" value="1"/>
</dbReference>
<dbReference type="PANTHER" id="PTHR10443">
    <property type="entry name" value="MICROSOMAL DIPEPTIDASE"/>
    <property type="match status" value="1"/>
</dbReference>
<accession>A0A9E8NH63</accession>
<dbReference type="GO" id="GO:0006508">
    <property type="term" value="P:proteolysis"/>
    <property type="evidence" value="ECO:0007669"/>
    <property type="project" value="InterPro"/>
</dbReference>
<name>A0A9E8NH63_9BACT</name>
<dbReference type="PROSITE" id="PS00869">
    <property type="entry name" value="RENAL_DIPEPTIDASE_1"/>
    <property type="match status" value="1"/>
</dbReference>